<feature type="transmembrane region" description="Helical" evidence="1">
    <location>
        <begin position="12"/>
        <end position="36"/>
    </location>
</feature>
<name>A0AAD5KYA9_9CRUS</name>
<feature type="domain" description="Methyltransferase" evidence="2">
    <location>
        <begin position="98"/>
        <end position="268"/>
    </location>
</feature>
<reference evidence="3 4" key="1">
    <citation type="submission" date="2022-05" db="EMBL/GenBank/DDBJ databases">
        <title>A multi-omics perspective on studying reproductive biology in Daphnia sinensis.</title>
        <authorList>
            <person name="Jia J."/>
        </authorList>
    </citation>
    <scope>NUCLEOTIDE SEQUENCE [LARGE SCALE GENOMIC DNA]</scope>
    <source>
        <strain evidence="3 4">WSL</strain>
    </source>
</reference>
<keyword evidence="4" id="KW-1185">Reference proteome</keyword>
<comment type="caution">
    <text evidence="3">The sequence shown here is derived from an EMBL/GenBank/DDBJ whole genome shotgun (WGS) entry which is preliminary data.</text>
</comment>
<protein>
    <recommendedName>
        <fullName evidence="2">Methyltransferase domain-containing protein</fullName>
    </recommendedName>
</protein>
<evidence type="ECO:0000256" key="1">
    <source>
        <dbReference type="SAM" id="Phobius"/>
    </source>
</evidence>
<dbReference type="EMBL" id="WJBH02000002">
    <property type="protein sequence ID" value="KAI9563029.1"/>
    <property type="molecule type" value="Genomic_DNA"/>
</dbReference>
<organism evidence="3 4">
    <name type="scientific">Daphnia sinensis</name>
    <dbReference type="NCBI Taxonomy" id="1820382"/>
    <lineage>
        <taxon>Eukaryota</taxon>
        <taxon>Metazoa</taxon>
        <taxon>Ecdysozoa</taxon>
        <taxon>Arthropoda</taxon>
        <taxon>Crustacea</taxon>
        <taxon>Branchiopoda</taxon>
        <taxon>Diplostraca</taxon>
        <taxon>Cladocera</taxon>
        <taxon>Anomopoda</taxon>
        <taxon>Daphniidae</taxon>
        <taxon>Daphnia</taxon>
        <taxon>Daphnia similis group</taxon>
    </lineage>
</organism>
<dbReference type="Pfam" id="PF13383">
    <property type="entry name" value="Methyltransf_22"/>
    <property type="match status" value="1"/>
</dbReference>
<proteinExistence type="predicted"/>
<accession>A0AAD5KYA9</accession>
<keyword evidence="1" id="KW-0472">Membrane</keyword>
<dbReference type="AlphaFoldDB" id="A0AAD5KYA9"/>
<dbReference type="InterPro" id="IPR025714">
    <property type="entry name" value="Methyltranfer_dom"/>
</dbReference>
<sequence>MALETIKSRKSVLVSFVLLILVAAIFHVQHVGIWGVDETVEKTRCPTSVFDWRTVSVDAMSAEDVMNYFMWTNRTSCRLANDFGGHMKSKRNKPSGLDGQKAVCLDPVQVAPPSGECVVYSFGINDEWSFDDIMELYGCQVYAFDPSMKKEDYDRSPGIHFLKLGLHSRDWTNEKGWQLLSLSSIYNMLKKRHGEHVIDYLKMDIESSEWEVIPQIIKSGMLDKIRQLAIEIHLPTKDSLEQMRDRVRILRSLEEEGMVRFDSKMNPWSTGTFKPVGLRGLRPLCYEIAWYNSKFLNGESS</sequence>
<evidence type="ECO:0000259" key="2">
    <source>
        <dbReference type="Pfam" id="PF13383"/>
    </source>
</evidence>
<dbReference type="PANTHER" id="PTHR32026:SF10">
    <property type="entry name" value="METHYLTRANSFERASE-LIKE PROTEIN 24-RELATED"/>
    <property type="match status" value="1"/>
</dbReference>
<gene>
    <name evidence="3" type="ORF">GHT06_010486</name>
</gene>
<keyword evidence="1" id="KW-1133">Transmembrane helix</keyword>
<keyword evidence="1" id="KW-0812">Transmembrane</keyword>
<evidence type="ECO:0000313" key="4">
    <source>
        <dbReference type="Proteomes" id="UP000820818"/>
    </source>
</evidence>
<dbReference type="PANTHER" id="PTHR32026">
    <property type="entry name" value="METHYLTRANSFERASE-LIKE PROTEIN 24"/>
    <property type="match status" value="1"/>
</dbReference>
<dbReference type="InterPro" id="IPR026913">
    <property type="entry name" value="METTL24"/>
</dbReference>
<evidence type="ECO:0000313" key="3">
    <source>
        <dbReference type="EMBL" id="KAI9563029.1"/>
    </source>
</evidence>
<dbReference type="Proteomes" id="UP000820818">
    <property type="component" value="Linkage Group LG2"/>
</dbReference>